<evidence type="ECO:0000313" key="2">
    <source>
        <dbReference type="Proteomes" id="UP000186551"/>
    </source>
</evidence>
<dbReference type="EMBL" id="LVWA01000002">
    <property type="protein sequence ID" value="OKL42175.1"/>
    <property type="molecule type" value="Genomic_DNA"/>
</dbReference>
<dbReference type="RefSeq" id="WP_073850614.1">
    <property type="nucleotide sequence ID" value="NZ_LVWA01000002.1"/>
</dbReference>
<sequence length="250" mass="27897">MSKQLLLFVCGLLLLASCKKDTVPTSATAATTTIGAVKVDNLDFSYLSSKGQVTLNDRNDNLSSGVSIRMQKDSVIWVSVLPGLGIEAARMMLTQDSVYFMNRLKKEYAATDYRLLRSKLQVDVSFDVLQAILLGNYQSMGTEKVISLEDRHHVQQQRQNLTLDYFISALNNKLEQLNAKDNTTGNTITVRYNNFTPIGQVPFAYELVAQVLQQGQVSDFTLKHSRVTVSQEPLTFPFGVPGDYTHLSFN</sequence>
<keyword evidence="2" id="KW-1185">Reference proteome</keyword>
<organism evidence="1 2">
    <name type="scientific">Pontibacter flavimaris</name>
    <dbReference type="NCBI Taxonomy" id="1797110"/>
    <lineage>
        <taxon>Bacteria</taxon>
        <taxon>Pseudomonadati</taxon>
        <taxon>Bacteroidota</taxon>
        <taxon>Cytophagia</taxon>
        <taxon>Cytophagales</taxon>
        <taxon>Hymenobacteraceae</taxon>
        <taxon>Pontibacter</taxon>
    </lineage>
</organism>
<dbReference type="Proteomes" id="UP000186551">
    <property type="component" value="Unassembled WGS sequence"/>
</dbReference>
<evidence type="ECO:0000313" key="1">
    <source>
        <dbReference type="EMBL" id="OKL42175.1"/>
    </source>
</evidence>
<dbReference type="Gene3D" id="2.50.20.10">
    <property type="entry name" value="Lipoprotein localisation LolA/LolB/LppX"/>
    <property type="match status" value="1"/>
</dbReference>
<comment type="caution">
    <text evidence="1">The sequence shown here is derived from an EMBL/GenBank/DDBJ whole genome shotgun (WGS) entry which is preliminary data.</text>
</comment>
<proteinExistence type="predicted"/>
<dbReference type="AlphaFoldDB" id="A0A1Q5PIX6"/>
<evidence type="ECO:0008006" key="3">
    <source>
        <dbReference type="Google" id="ProtNLM"/>
    </source>
</evidence>
<dbReference type="OrthoDB" id="849114at2"/>
<accession>A0A1Q5PIX6</accession>
<name>A0A1Q5PIX6_9BACT</name>
<reference evidence="1 2" key="1">
    <citation type="submission" date="2016-03" db="EMBL/GenBank/DDBJ databases">
        <title>Genome sequence of Pontibacter sp. nov., of the family cytophagaceae, isolated from marine sediment of the Yellow Sea, China.</title>
        <authorList>
            <person name="Zhang G."/>
            <person name="Zhang R."/>
        </authorList>
    </citation>
    <scope>NUCLEOTIDE SEQUENCE [LARGE SCALE GENOMIC DNA]</scope>
    <source>
        <strain evidence="1 2">S10-8</strain>
    </source>
</reference>
<dbReference type="STRING" id="1797110.A3841_09335"/>
<dbReference type="InterPro" id="IPR025634">
    <property type="entry name" value="DUF4292"/>
</dbReference>
<protein>
    <recommendedName>
        <fullName evidence="3">DUF4292 domain-containing protein</fullName>
    </recommendedName>
</protein>
<dbReference type="PROSITE" id="PS51257">
    <property type="entry name" value="PROKAR_LIPOPROTEIN"/>
    <property type="match status" value="1"/>
</dbReference>
<dbReference type="Pfam" id="PF14125">
    <property type="entry name" value="DUF4292"/>
    <property type="match status" value="1"/>
</dbReference>
<gene>
    <name evidence="1" type="ORF">A3841_09335</name>
</gene>